<dbReference type="Proteomes" id="UP000237347">
    <property type="component" value="Unassembled WGS sequence"/>
</dbReference>
<keyword evidence="2" id="KW-0547">Nucleotide-binding</keyword>
<sequence>MDLGNWTHLMHPPTLISVVNMLMVVLTTIGAAEGLSYLHHECNPPLVHRSCTELEFADKQLKRQRKMLLLYFILLFKILYLILDEAHERTLATDILFGLLKLVENNQPIVQMPKQFKPQVTIQEDMNINKRTISEITKNIWDSDSEIILVDILSLAKYVVKRSQEMNFYGATIATKRHASQSQGTQNENVEDSSRIVIFILFDSEAGKLLNISAKDLLIKCLECQKKSSFLCK</sequence>
<feature type="transmembrane region" description="Helical" evidence="1">
    <location>
        <begin position="15"/>
        <end position="38"/>
    </location>
</feature>
<evidence type="ECO:0000256" key="1">
    <source>
        <dbReference type="SAM" id="Phobius"/>
    </source>
</evidence>
<keyword evidence="1" id="KW-1133">Transmembrane helix</keyword>
<evidence type="ECO:0000313" key="2">
    <source>
        <dbReference type="EMBL" id="KAK7823795.1"/>
    </source>
</evidence>
<comment type="caution">
    <text evidence="2">The sequence shown here is derived from an EMBL/GenBank/DDBJ whole genome shotgun (WGS) entry which is preliminary data.</text>
</comment>
<keyword evidence="1" id="KW-0472">Membrane</keyword>
<dbReference type="GO" id="GO:0004386">
    <property type="term" value="F:helicase activity"/>
    <property type="evidence" value="ECO:0007669"/>
    <property type="project" value="UniProtKB-KW"/>
</dbReference>
<organism evidence="2 3">
    <name type="scientific">Quercus suber</name>
    <name type="common">Cork oak</name>
    <dbReference type="NCBI Taxonomy" id="58331"/>
    <lineage>
        <taxon>Eukaryota</taxon>
        <taxon>Viridiplantae</taxon>
        <taxon>Streptophyta</taxon>
        <taxon>Embryophyta</taxon>
        <taxon>Tracheophyta</taxon>
        <taxon>Spermatophyta</taxon>
        <taxon>Magnoliopsida</taxon>
        <taxon>eudicotyledons</taxon>
        <taxon>Gunneridae</taxon>
        <taxon>Pentapetalae</taxon>
        <taxon>rosids</taxon>
        <taxon>fabids</taxon>
        <taxon>Fagales</taxon>
        <taxon>Fagaceae</taxon>
        <taxon>Quercus</taxon>
    </lineage>
</organism>
<protein>
    <submittedName>
        <fullName evidence="2">Pre-mrna-splicing factor atp-dependent rna helicase deah2</fullName>
    </submittedName>
</protein>
<feature type="transmembrane region" description="Helical" evidence="1">
    <location>
        <begin position="67"/>
        <end position="83"/>
    </location>
</feature>
<accession>A0AAW0JB09</accession>
<keyword evidence="2" id="KW-0347">Helicase</keyword>
<keyword evidence="2" id="KW-0067">ATP-binding</keyword>
<keyword evidence="1" id="KW-0812">Transmembrane</keyword>
<dbReference type="InterPro" id="IPR027417">
    <property type="entry name" value="P-loop_NTPase"/>
</dbReference>
<proteinExistence type="predicted"/>
<dbReference type="Gene3D" id="3.40.50.300">
    <property type="entry name" value="P-loop containing nucleotide triphosphate hydrolases"/>
    <property type="match status" value="1"/>
</dbReference>
<dbReference type="EMBL" id="PKMF04000621">
    <property type="protein sequence ID" value="KAK7823795.1"/>
    <property type="molecule type" value="Genomic_DNA"/>
</dbReference>
<keyword evidence="3" id="KW-1185">Reference proteome</keyword>
<evidence type="ECO:0000313" key="3">
    <source>
        <dbReference type="Proteomes" id="UP000237347"/>
    </source>
</evidence>
<dbReference type="AlphaFoldDB" id="A0AAW0JB09"/>
<name>A0AAW0JB09_QUESU</name>
<keyword evidence="2" id="KW-0378">Hydrolase</keyword>
<gene>
    <name evidence="2" type="ORF">CFP56_035067</name>
</gene>
<reference evidence="2 3" key="1">
    <citation type="journal article" date="2018" name="Sci. Data">
        <title>The draft genome sequence of cork oak.</title>
        <authorList>
            <person name="Ramos A.M."/>
            <person name="Usie A."/>
            <person name="Barbosa P."/>
            <person name="Barros P.M."/>
            <person name="Capote T."/>
            <person name="Chaves I."/>
            <person name="Simoes F."/>
            <person name="Abreu I."/>
            <person name="Carrasquinho I."/>
            <person name="Faro C."/>
            <person name="Guimaraes J.B."/>
            <person name="Mendonca D."/>
            <person name="Nobrega F."/>
            <person name="Rodrigues L."/>
            <person name="Saibo N.J.M."/>
            <person name="Varela M.C."/>
            <person name="Egas C."/>
            <person name="Matos J."/>
            <person name="Miguel C.M."/>
            <person name="Oliveira M.M."/>
            <person name="Ricardo C.P."/>
            <person name="Goncalves S."/>
        </authorList>
    </citation>
    <scope>NUCLEOTIDE SEQUENCE [LARGE SCALE GENOMIC DNA]</scope>
    <source>
        <strain evidence="3">cv. HL8</strain>
    </source>
</reference>